<accession>B3M205</accession>
<feature type="region of interest" description="Disordered" evidence="1">
    <location>
        <begin position="244"/>
        <end position="266"/>
    </location>
</feature>
<dbReference type="GeneID" id="6499372"/>
<proteinExistence type="predicted"/>
<feature type="compositionally biased region" description="Low complexity" evidence="1">
    <location>
        <begin position="253"/>
        <end position="264"/>
    </location>
</feature>
<name>B3M205_DROAN</name>
<dbReference type="HOGENOM" id="CLU_560465_0_0_1"/>
<gene>
    <name evidence="2" type="primary">Dana\GF16576</name>
    <name evidence="2" type="synonym">dana_GLEANR_17845</name>
    <name evidence="2" type="ORF">GF16576</name>
</gene>
<dbReference type="KEGG" id="dan:6499372"/>
<dbReference type="InParanoid" id="B3M205"/>
<dbReference type="eggNOG" id="ENOG502S6V2">
    <property type="taxonomic scope" value="Eukaryota"/>
</dbReference>
<evidence type="ECO:0000256" key="1">
    <source>
        <dbReference type="SAM" id="MobiDB-lite"/>
    </source>
</evidence>
<dbReference type="Proteomes" id="UP000007801">
    <property type="component" value="Unassembled WGS sequence"/>
</dbReference>
<dbReference type="OrthoDB" id="6594281at2759"/>
<organism evidence="2 3">
    <name type="scientific">Drosophila ananassae</name>
    <name type="common">Fruit fly</name>
    <dbReference type="NCBI Taxonomy" id="7217"/>
    <lineage>
        <taxon>Eukaryota</taxon>
        <taxon>Metazoa</taxon>
        <taxon>Ecdysozoa</taxon>
        <taxon>Arthropoda</taxon>
        <taxon>Hexapoda</taxon>
        <taxon>Insecta</taxon>
        <taxon>Pterygota</taxon>
        <taxon>Neoptera</taxon>
        <taxon>Endopterygota</taxon>
        <taxon>Diptera</taxon>
        <taxon>Brachycera</taxon>
        <taxon>Muscomorpha</taxon>
        <taxon>Ephydroidea</taxon>
        <taxon>Drosophilidae</taxon>
        <taxon>Drosophila</taxon>
        <taxon>Sophophora</taxon>
    </lineage>
</organism>
<evidence type="ECO:0000313" key="2">
    <source>
        <dbReference type="EMBL" id="EDV43329.1"/>
    </source>
</evidence>
<dbReference type="PhylomeDB" id="B3M205"/>
<reference evidence="2 3" key="1">
    <citation type="journal article" date="2007" name="Nature">
        <title>Evolution of genes and genomes on the Drosophila phylogeny.</title>
        <authorList>
            <consortium name="Drosophila 12 Genomes Consortium"/>
            <person name="Clark A.G."/>
            <person name="Eisen M.B."/>
            <person name="Smith D.R."/>
            <person name="Bergman C.M."/>
            <person name="Oliver B."/>
            <person name="Markow T.A."/>
            <person name="Kaufman T.C."/>
            <person name="Kellis M."/>
            <person name="Gelbart W."/>
            <person name="Iyer V.N."/>
            <person name="Pollard D.A."/>
            <person name="Sackton T.B."/>
            <person name="Larracuente A.M."/>
            <person name="Singh N.D."/>
            <person name="Abad J.P."/>
            <person name="Abt D.N."/>
            <person name="Adryan B."/>
            <person name="Aguade M."/>
            <person name="Akashi H."/>
            <person name="Anderson W.W."/>
            <person name="Aquadro C.F."/>
            <person name="Ardell D.H."/>
            <person name="Arguello R."/>
            <person name="Artieri C.G."/>
            <person name="Barbash D.A."/>
            <person name="Barker D."/>
            <person name="Barsanti P."/>
            <person name="Batterham P."/>
            <person name="Batzoglou S."/>
            <person name="Begun D."/>
            <person name="Bhutkar A."/>
            <person name="Blanco E."/>
            <person name="Bosak S.A."/>
            <person name="Bradley R.K."/>
            <person name="Brand A.D."/>
            <person name="Brent M.R."/>
            <person name="Brooks A.N."/>
            <person name="Brown R.H."/>
            <person name="Butlin R.K."/>
            <person name="Caggese C."/>
            <person name="Calvi B.R."/>
            <person name="Bernardo de Carvalho A."/>
            <person name="Caspi A."/>
            <person name="Castrezana S."/>
            <person name="Celniker S.E."/>
            <person name="Chang J.L."/>
            <person name="Chapple C."/>
            <person name="Chatterji S."/>
            <person name="Chinwalla A."/>
            <person name="Civetta A."/>
            <person name="Clifton S.W."/>
            <person name="Comeron J.M."/>
            <person name="Costello J.C."/>
            <person name="Coyne J.A."/>
            <person name="Daub J."/>
            <person name="David R.G."/>
            <person name="Delcher A.L."/>
            <person name="Delehaunty K."/>
            <person name="Do C.B."/>
            <person name="Ebling H."/>
            <person name="Edwards K."/>
            <person name="Eickbush T."/>
            <person name="Evans J.D."/>
            <person name="Filipski A."/>
            <person name="Findeiss S."/>
            <person name="Freyhult E."/>
            <person name="Fulton L."/>
            <person name="Fulton R."/>
            <person name="Garcia A.C."/>
            <person name="Gardiner A."/>
            <person name="Garfield D.A."/>
            <person name="Garvin B.E."/>
            <person name="Gibson G."/>
            <person name="Gilbert D."/>
            <person name="Gnerre S."/>
            <person name="Godfrey J."/>
            <person name="Good R."/>
            <person name="Gotea V."/>
            <person name="Gravely B."/>
            <person name="Greenberg A.J."/>
            <person name="Griffiths-Jones S."/>
            <person name="Gross S."/>
            <person name="Guigo R."/>
            <person name="Gustafson E.A."/>
            <person name="Haerty W."/>
            <person name="Hahn M.W."/>
            <person name="Halligan D.L."/>
            <person name="Halpern A.L."/>
            <person name="Halter G.M."/>
            <person name="Han M.V."/>
            <person name="Heger A."/>
            <person name="Hillier L."/>
            <person name="Hinrichs A.S."/>
            <person name="Holmes I."/>
            <person name="Hoskins R.A."/>
            <person name="Hubisz M.J."/>
            <person name="Hultmark D."/>
            <person name="Huntley M.A."/>
            <person name="Jaffe D.B."/>
            <person name="Jagadeeshan S."/>
            <person name="Jeck W.R."/>
            <person name="Johnson J."/>
            <person name="Jones C.D."/>
            <person name="Jordan W.C."/>
            <person name="Karpen G.H."/>
            <person name="Kataoka E."/>
            <person name="Keightley P.D."/>
            <person name="Kheradpour P."/>
            <person name="Kirkness E.F."/>
            <person name="Koerich L.B."/>
            <person name="Kristiansen K."/>
            <person name="Kudrna D."/>
            <person name="Kulathinal R.J."/>
            <person name="Kumar S."/>
            <person name="Kwok R."/>
            <person name="Lander E."/>
            <person name="Langley C.H."/>
            <person name="Lapoint R."/>
            <person name="Lazzaro B.P."/>
            <person name="Lee S.J."/>
            <person name="Levesque L."/>
            <person name="Li R."/>
            <person name="Lin C.F."/>
            <person name="Lin M.F."/>
            <person name="Lindblad-Toh K."/>
            <person name="Llopart A."/>
            <person name="Long M."/>
            <person name="Low L."/>
            <person name="Lozovsky E."/>
            <person name="Lu J."/>
            <person name="Luo M."/>
            <person name="Machado C.A."/>
            <person name="Makalowski W."/>
            <person name="Marzo M."/>
            <person name="Matsuda M."/>
            <person name="Matzkin L."/>
            <person name="McAllister B."/>
            <person name="McBride C.S."/>
            <person name="McKernan B."/>
            <person name="McKernan K."/>
            <person name="Mendez-Lago M."/>
            <person name="Minx P."/>
            <person name="Mollenhauer M.U."/>
            <person name="Montooth K."/>
            <person name="Mount S.M."/>
            <person name="Mu X."/>
            <person name="Myers E."/>
            <person name="Negre B."/>
            <person name="Newfeld S."/>
            <person name="Nielsen R."/>
            <person name="Noor M.A."/>
            <person name="O'Grady P."/>
            <person name="Pachter L."/>
            <person name="Papaceit M."/>
            <person name="Parisi M.J."/>
            <person name="Parisi M."/>
            <person name="Parts L."/>
            <person name="Pedersen J.S."/>
            <person name="Pesole G."/>
            <person name="Phillippy A.M."/>
            <person name="Ponting C.P."/>
            <person name="Pop M."/>
            <person name="Porcelli D."/>
            <person name="Powell J.R."/>
            <person name="Prohaska S."/>
            <person name="Pruitt K."/>
            <person name="Puig M."/>
            <person name="Quesneville H."/>
            <person name="Ram K.R."/>
            <person name="Rand D."/>
            <person name="Rasmussen M.D."/>
            <person name="Reed L.K."/>
            <person name="Reenan R."/>
            <person name="Reily A."/>
            <person name="Remington K.A."/>
            <person name="Rieger T.T."/>
            <person name="Ritchie M.G."/>
            <person name="Robin C."/>
            <person name="Rogers Y.H."/>
            <person name="Rohde C."/>
            <person name="Rozas J."/>
            <person name="Rubenfield M.J."/>
            <person name="Ruiz A."/>
            <person name="Russo S."/>
            <person name="Salzberg S.L."/>
            <person name="Sanchez-Gracia A."/>
            <person name="Saranga D.J."/>
            <person name="Sato H."/>
            <person name="Schaeffer S.W."/>
            <person name="Schatz M.C."/>
            <person name="Schlenke T."/>
            <person name="Schwartz R."/>
            <person name="Segarra C."/>
            <person name="Singh R.S."/>
            <person name="Sirot L."/>
            <person name="Sirota M."/>
            <person name="Sisneros N.B."/>
            <person name="Smith C.D."/>
            <person name="Smith T.F."/>
            <person name="Spieth J."/>
            <person name="Stage D.E."/>
            <person name="Stark A."/>
            <person name="Stephan W."/>
            <person name="Strausberg R.L."/>
            <person name="Strempel S."/>
            <person name="Sturgill D."/>
            <person name="Sutton G."/>
            <person name="Sutton G.G."/>
            <person name="Tao W."/>
            <person name="Teichmann S."/>
            <person name="Tobari Y.N."/>
            <person name="Tomimura Y."/>
            <person name="Tsolas J.M."/>
            <person name="Valente V.L."/>
            <person name="Venter E."/>
            <person name="Venter J.C."/>
            <person name="Vicario S."/>
            <person name="Vieira F.G."/>
            <person name="Vilella A.J."/>
            <person name="Villasante A."/>
            <person name="Walenz B."/>
            <person name="Wang J."/>
            <person name="Wasserman M."/>
            <person name="Watts T."/>
            <person name="Wilson D."/>
            <person name="Wilson R.K."/>
            <person name="Wing R.A."/>
            <person name="Wolfner M.F."/>
            <person name="Wong A."/>
            <person name="Wong G.K."/>
            <person name="Wu C.I."/>
            <person name="Wu G."/>
            <person name="Yamamoto D."/>
            <person name="Yang H.P."/>
            <person name="Yang S.P."/>
            <person name="Yorke J.A."/>
            <person name="Yoshida K."/>
            <person name="Zdobnov E."/>
            <person name="Zhang P."/>
            <person name="Zhang Y."/>
            <person name="Zimin A.V."/>
            <person name="Baldwin J."/>
            <person name="Abdouelleil A."/>
            <person name="Abdulkadir J."/>
            <person name="Abebe A."/>
            <person name="Abera B."/>
            <person name="Abreu J."/>
            <person name="Acer S.C."/>
            <person name="Aftuck L."/>
            <person name="Alexander A."/>
            <person name="An P."/>
            <person name="Anderson E."/>
            <person name="Anderson S."/>
            <person name="Arachi H."/>
            <person name="Azer M."/>
            <person name="Bachantsang P."/>
            <person name="Barry A."/>
            <person name="Bayul T."/>
            <person name="Berlin A."/>
            <person name="Bessette D."/>
            <person name="Bloom T."/>
            <person name="Blye J."/>
            <person name="Boguslavskiy L."/>
            <person name="Bonnet C."/>
            <person name="Boukhgalter B."/>
            <person name="Bourzgui I."/>
            <person name="Brown A."/>
            <person name="Cahill P."/>
            <person name="Channer S."/>
            <person name="Cheshatsang Y."/>
            <person name="Chuda L."/>
            <person name="Citroen M."/>
            <person name="Collymore A."/>
            <person name="Cooke P."/>
            <person name="Costello M."/>
            <person name="D'Aco K."/>
            <person name="Daza R."/>
            <person name="De Haan G."/>
            <person name="DeGray S."/>
            <person name="DeMaso C."/>
            <person name="Dhargay N."/>
            <person name="Dooley K."/>
            <person name="Dooley E."/>
            <person name="Doricent M."/>
            <person name="Dorje P."/>
            <person name="Dorjee K."/>
            <person name="Dupes A."/>
            <person name="Elong R."/>
            <person name="Falk J."/>
            <person name="Farina A."/>
            <person name="Faro S."/>
            <person name="Ferguson D."/>
            <person name="Fisher S."/>
            <person name="Foley C.D."/>
            <person name="Franke A."/>
            <person name="Friedrich D."/>
            <person name="Gadbois L."/>
            <person name="Gearin G."/>
            <person name="Gearin C.R."/>
            <person name="Giannoukos G."/>
            <person name="Goode T."/>
            <person name="Graham J."/>
            <person name="Grandbois E."/>
            <person name="Grewal S."/>
            <person name="Gyaltsen K."/>
            <person name="Hafez N."/>
            <person name="Hagos B."/>
            <person name="Hall J."/>
            <person name="Henson C."/>
            <person name="Hollinger A."/>
            <person name="Honan T."/>
            <person name="Huard M.D."/>
            <person name="Hughes L."/>
            <person name="Hurhula B."/>
            <person name="Husby M.E."/>
            <person name="Kamat A."/>
            <person name="Kanga B."/>
            <person name="Kashin S."/>
            <person name="Khazanovich D."/>
            <person name="Kisner P."/>
            <person name="Lance K."/>
            <person name="Lara M."/>
            <person name="Lee W."/>
            <person name="Lennon N."/>
            <person name="Letendre F."/>
            <person name="LeVine R."/>
            <person name="Lipovsky A."/>
            <person name="Liu X."/>
            <person name="Liu J."/>
            <person name="Liu S."/>
            <person name="Lokyitsang T."/>
            <person name="Lokyitsang Y."/>
            <person name="Lubonja R."/>
            <person name="Lui A."/>
            <person name="MacDonald P."/>
            <person name="Magnisalis V."/>
            <person name="Maru K."/>
            <person name="Matthews C."/>
            <person name="McCusker W."/>
            <person name="McDonough S."/>
            <person name="Mehta T."/>
            <person name="Meldrim J."/>
            <person name="Meneus L."/>
            <person name="Mihai O."/>
            <person name="Mihalev A."/>
            <person name="Mihova T."/>
            <person name="Mittelman R."/>
            <person name="Mlenga V."/>
            <person name="Montmayeur A."/>
            <person name="Mulrain L."/>
            <person name="Navidi A."/>
            <person name="Naylor J."/>
            <person name="Negash T."/>
            <person name="Nguyen T."/>
            <person name="Nguyen N."/>
            <person name="Nicol R."/>
            <person name="Norbu C."/>
            <person name="Norbu N."/>
            <person name="Novod N."/>
            <person name="O'Neill B."/>
            <person name="Osman S."/>
            <person name="Markiewicz E."/>
            <person name="Oyono O.L."/>
            <person name="Patti C."/>
            <person name="Phunkhang P."/>
            <person name="Pierre F."/>
            <person name="Priest M."/>
            <person name="Raghuraman S."/>
            <person name="Rege F."/>
            <person name="Reyes R."/>
            <person name="Rise C."/>
            <person name="Rogov P."/>
            <person name="Ross K."/>
            <person name="Ryan E."/>
            <person name="Settipalli S."/>
            <person name="Shea T."/>
            <person name="Sherpa N."/>
            <person name="Shi L."/>
            <person name="Shih D."/>
            <person name="Sparrow T."/>
            <person name="Spaulding J."/>
            <person name="Stalker J."/>
            <person name="Stange-Thomann N."/>
            <person name="Stavropoulos S."/>
            <person name="Stone C."/>
            <person name="Strader C."/>
            <person name="Tesfaye S."/>
            <person name="Thomson T."/>
            <person name="Thoulutsang Y."/>
            <person name="Thoulutsang D."/>
            <person name="Topham K."/>
            <person name="Topping I."/>
            <person name="Tsamla T."/>
            <person name="Vassiliev H."/>
            <person name="Vo A."/>
            <person name="Wangchuk T."/>
            <person name="Wangdi T."/>
            <person name="Weiand M."/>
            <person name="Wilkinson J."/>
            <person name="Wilson A."/>
            <person name="Yadav S."/>
            <person name="Young G."/>
            <person name="Yu Q."/>
            <person name="Zembek L."/>
            <person name="Zhong D."/>
            <person name="Zimmer A."/>
            <person name="Zwirko Z."/>
            <person name="Jaffe D.B."/>
            <person name="Alvarez P."/>
            <person name="Brockman W."/>
            <person name="Butler J."/>
            <person name="Chin C."/>
            <person name="Gnerre S."/>
            <person name="Grabherr M."/>
            <person name="Kleber M."/>
            <person name="Mauceli E."/>
            <person name="MacCallum I."/>
        </authorList>
    </citation>
    <scope>NUCLEOTIDE SEQUENCE [LARGE SCALE GENOMIC DNA]</scope>
    <source>
        <strain evidence="3">Tucson 14024-0371.13</strain>
    </source>
</reference>
<dbReference type="AlphaFoldDB" id="B3M205"/>
<sequence>MLQESNNEFVALSDVVRKQYVLYLERQLQENVKAWAAKSRNHHKPTALAWIPQSVIQLEDKALKACMAAQVYQRAMVKMIAVVRKNTQECRLANIIFDQIQSQASPVKGVDASIKRHQLEDKTTQTVWNESYNGYLSQTERDEFGSHELQRKIDLFQASLEESETQNESLCKICRCKTLIPETNHMDTQGSPDCETEDEVAQELAMLFGDDRIDLNDIFGIEPTAATDDPQISAILEEIEKSDLPCPKKTEETPSPTLPSLSPALEREQDLRKSRWPCELYAQRRRLNACLIRSLEADWRCEDRLKDMFRDLFGEDSDDDFATQISSPSIDMLDEVLLASCTRRICPWIVCQLMGPLQDGLIANRFLFKKLAKLLANSIVMINPYCSEQQIKKAVESLFCMRPGGIQSAYDLSNLPPLDVEKFDT</sequence>
<evidence type="ECO:0000313" key="3">
    <source>
        <dbReference type="Proteomes" id="UP000007801"/>
    </source>
</evidence>
<keyword evidence="3" id="KW-1185">Reference proteome</keyword>
<dbReference type="EMBL" id="CH902617">
    <property type="protein sequence ID" value="EDV43329.1"/>
    <property type="molecule type" value="Genomic_DNA"/>
</dbReference>
<dbReference type="OMA" id="RNHHKPT"/>
<protein>
    <submittedName>
        <fullName evidence="2">Uncharacterized protein</fullName>
    </submittedName>
</protein>